<name>A0A1E7QKW2_WOLPI</name>
<evidence type="ECO:0000313" key="2">
    <source>
        <dbReference type="Proteomes" id="UP000175679"/>
    </source>
</evidence>
<evidence type="ECO:0000313" key="1">
    <source>
        <dbReference type="EMBL" id="OEY87047.1"/>
    </source>
</evidence>
<dbReference type="EMBL" id="MJMG01000001">
    <property type="protein sequence ID" value="OEY87047.1"/>
    <property type="molecule type" value="Genomic_DNA"/>
</dbReference>
<dbReference type="Proteomes" id="UP000175679">
    <property type="component" value="Unassembled WGS sequence"/>
</dbReference>
<reference evidence="1 2" key="1">
    <citation type="submission" date="2016-09" db="EMBL/GenBank/DDBJ databases">
        <title>Genomic evidence for plant-parasitic nematodes as the earliest Wolbachia hosts.</title>
        <authorList>
            <person name="Brown A.M."/>
            <person name="Wasala S.K."/>
            <person name="Howe D.K."/>
            <person name="Peetz A.B."/>
            <person name="Zasada I.A."/>
            <person name="Denver D.R."/>
        </authorList>
    </citation>
    <scope>NUCLEOTIDE SEQUENCE [LARGE SCALE GENOMIC DNA]</scope>
    <source>
        <strain evidence="2">wPpe</strain>
    </source>
</reference>
<gene>
    <name evidence="1" type="ORF">BIY23_00980</name>
</gene>
<protein>
    <submittedName>
        <fullName evidence="1">Uncharacterized protein</fullName>
    </submittedName>
</protein>
<dbReference type="AlphaFoldDB" id="A0A1E7QKW2"/>
<proteinExistence type="predicted"/>
<keyword evidence="2" id="KW-1185">Reference proteome</keyword>
<comment type="caution">
    <text evidence="1">The sequence shown here is derived from an EMBL/GenBank/DDBJ whole genome shotgun (WGS) entry which is preliminary data.</text>
</comment>
<organism evidence="1 2">
    <name type="scientific">Wolbachia pipientis</name>
    <dbReference type="NCBI Taxonomy" id="955"/>
    <lineage>
        <taxon>Bacteria</taxon>
        <taxon>Pseudomonadati</taxon>
        <taxon>Pseudomonadota</taxon>
        <taxon>Alphaproteobacteria</taxon>
        <taxon>Rickettsiales</taxon>
        <taxon>Anaplasmataceae</taxon>
        <taxon>Wolbachieae</taxon>
        <taxon>Wolbachia</taxon>
    </lineage>
</organism>
<accession>A0A1E7QKW2</accession>
<sequence length="78" mass="8793">MVANGECYRKNFQSCYDYFKIKEMIGVTVETAVFCCATNKMGCGTLLWMIVGKTARNKLNTSLQMVVLAFAVLLLKRL</sequence>